<dbReference type="EMBL" id="QUMU01000022">
    <property type="protein sequence ID" value="REG20357.1"/>
    <property type="molecule type" value="Genomic_DNA"/>
</dbReference>
<sequence length="342" mass="36229">MTGFLHDTWEDTLGGATALLDALWERRALLVSGKGGVGKTTLTAALARAAVAAGRRVLLAEVEVGSDEQDSPSTLGALVGAPRVSGPAVREVSPGLSFVRLSPVEGQRLFLQDVLPLRVMAEAAMRTRALRRFLEAAPALREMGVLFQMLHLVRRTRPDGSPQYPLCILDLPATGHALAIASLPDALLSVMPGGPIGRSVREGLSLLRDPRLTGALLVTLPEPLPVSETLELATAIQRHRIPIAAGVLNRMPDNPFSPDGRAAVERLLGEHGPHLGQRALGRLDRAREAQARLAGNLPAPLLTLPELSVTGPELVARLATHLARPTVHPASPPRSERTGASS</sequence>
<dbReference type="Pfam" id="PF02374">
    <property type="entry name" value="ArsA_ATPase"/>
    <property type="match status" value="1"/>
</dbReference>
<dbReference type="Gene3D" id="3.40.50.300">
    <property type="entry name" value="P-loop containing nucleotide triphosphate hydrolases"/>
    <property type="match status" value="1"/>
</dbReference>
<dbReference type="EC" id="7.3.2.7" evidence="3"/>
<evidence type="ECO:0000313" key="5">
    <source>
        <dbReference type="EMBL" id="AKI98545.1"/>
    </source>
</evidence>
<dbReference type="InterPro" id="IPR025723">
    <property type="entry name" value="ArsA/GET3_ATPase-like"/>
</dbReference>
<proteinExistence type="inferred from homology"/>
<organism evidence="5 7">
    <name type="scientific">Archangium gephyra</name>
    <dbReference type="NCBI Taxonomy" id="48"/>
    <lineage>
        <taxon>Bacteria</taxon>
        <taxon>Pseudomonadati</taxon>
        <taxon>Myxococcota</taxon>
        <taxon>Myxococcia</taxon>
        <taxon>Myxococcales</taxon>
        <taxon>Cystobacterineae</taxon>
        <taxon>Archangiaceae</taxon>
        <taxon>Archangium</taxon>
    </lineage>
</organism>
<feature type="domain" description="ArsA/GET3 Anion-transporting ATPase-like" evidence="4">
    <location>
        <begin position="27"/>
        <end position="191"/>
    </location>
</feature>
<evidence type="ECO:0000313" key="8">
    <source>
        <dbReference type="Proteomes" id="UP000256345"/>
    </source>
</evidence>
<evidence type="ECO:0000256" key="3">
    <source>
        <dbReference type="ARBA" id="ARBA00066752"/>
    </source>
</evidence>
<comment type="catalytic activity">
    <reaction evidence="2">
        <text>arsenite(in) + ATP + H2O = arsenite(out) + ADP + phosphate + H(+)</text>
        <dbReference type="Rhea" id="RHEA:11348"/>
        <dbReference type="ChEBI" id="CHEBI:15377"/>
        <dbReference type="ChEBI" id="CHEBI:15378"/>
        <dbReference type="ChEBI" id="CHEBI:29242"/>
        <dbReference type="ChEBI" id="CHEBI:30616"/>
        <dbReference type="ChEBI" id="CHEBI:43474"/>
        <dbReference type="ChEBI" id="CHEBI:456216"/>
        <dbReference type="EC" id="7.3.2.7"/>
    </reaction>
</comment>
<dbReference type="EMBL" id="CP011509">
    <property type="protein sequence ID" value="AKI98545.1"/>
    <property type="molecule type" value="Genomic_DNA"/>
</dbReference>
<keyword evidence="8" id="KW-1185">Reference proteome</keyword>
<protein>
    <recommendedName>
        <fullName evidence="3">arsenite-transporting ATPase</fullName>
        <ecNumber evidence="3">7.3.2.7</ecNumber>
    </recommendedName>
</protein>
<dbReference type="AlphaFoldDB" id="A0AAC8TBL9"/>
<dbReference type="GO" id="GO:0016887">
    <property type="term" value="F:ATP hydrolysis activity"/>
    <property type="evidence" value="ECO:0007669"/>
    <property type="project" value="InterPro"/>
</dbReference>
<evidence type="ECO:0000313" key="6">
    <source>
        <dbReference type="EMBL" id="REG20357.1"/>
    </source>
</evidence>
<dbReference type="KEGG" id="age:AA314_00172"/>
<name>A0AAC8TBL9_9BACT</name>
<dbReference type="GO" id="GO:0015446">
    <property type="term" value="F:ATPase-coupled arsenite transmembrane transporter activity"/>
    <property type="evidence" value="ECO:0007669"/>
    <property type="project" value="UniProtKB-EC"/>
</dbReference>
<reference evidence="5 7" key="1">
    <citation type="submission" date="2015-05" db="EMBL/GenBank/DDBJ databases">
        <title>Genome assembly of Archangium gephyra DSM 2261.</title>
        <authorList>
            <person name="Sharma G."/>
            <person name="Subramanian S."/>
        </authorList>
    </citation>
    <scope>NUCLEOTIDE SEQUENCE [LARGE SCALE GENOMIC DNA]</scope>
    <source>
        <strain evidence="5 7">DSM 2261</strain>
    </source>
</reference>
<dbReference type="Proteomes" id="UP000035579">
    <property type="component" value="Chromosome"/>
</dbReference>
<gene>
    <name evidence="5" type="ORF">AA314_00172</name>
    <name evidence="6" type="ORF">ATI61_12257</name>
</gene>
<dbReference type="PANTHER" id="PTHR10803">
    <property type="entry name" value="ARSENICAL PUMP-DRIVING ATPASE ARSENITE-TRANSLOCATING ATPASE"/>
    <property type="match status" value="1"/>
</dbReference>
<dbReference type="GO" id="GO:0005524">
    <property type="term" value="F:ATP binding"/>
    <property type="evidence" value="ECO:0007669"/>
    <property type="project" value="InterPro"/>
</dbReference>
<dbReference type="PANTHER" id="PTHR10803:SF3">
    <property type="entry name" value="ATPASE GET3"/>
    <property type="match status" value="1"/>
</dbReference>
<comment type="similarity">
    <text evidence="1">Belongs to the arsA ATPase family.</text>
</comment>
<accession>A0AAC8TBL9</accession>
<evidence type="ECO:0000256" key="2">
    <source>
        <dbReference type="ARBA" id="ARBA00052296"/>
    </source>
</evidence>
<dbReference type="SUPFAM" id="SSF52540">
    <property type="entry name" value="P-loop containing nucleoside triphosphate hydrolases"/>
    <property type="match status" value="1"/>
</dbReference>
<dbReference type="InterPro" id="IPR027417">
    <property type="entry name" value="P-loop_NTPase"/>
</dbReference>
<dbReference type="Proteomes" id="UP000256345">
    <property type="component" value="Unassembled WGS sequence"/>
</dbReference>
<reference evidence="6 8" key="2">
    <citation type="submission" date="2018-08" db="EMBL/GenBank/DDBJ databases">
        <title>Genomic Encyclopedia of Archaeal and Bacterial Type Strains, Phase II (KMG-II): from individual species to whole genera.</title>
        <authorList>
            <person name="Goeker M."/>
        </authorList>
    </citation>
    <scope>NUCLEOTIDE SEQUENCE [LARGE SCALE GENOMIC DNA]</scope>
    <source>
        <strain evidence="6 8">DSM 2261</strain>
    </source>
</reference>
<evidence type="ECO:0000256" key="1">
    <source>
        <dbReference type="ARBA" id="ARBA00011040"/>
    </source>
</evidence>
<dbReference type="InterPro" id="IPR016300">
    <property type="entry name" value="ATPase_ArsA/GET3"/>
</dbReference>
<evidence type="ECO:0000313" key="7">
    <source>
        <dbReference type="Proteomes" id="UP000035579"/>
    </source>
</evidence>
<evidence type="ECO:0000259" key="4">
    <source>
        <dbReference type="Pfam" id="PF02374"/>
    </source>
</evidence>